<evidence type="ECO:0000313" key="2">
    <source>
        <dbReference type="Proteomes" id="UP001234989"/>
    </source>
</evidence>
<name>A0AAF0TCN9_SOLVR</name>
<evidence type="ECO:0008006" key="3">
    <source>
        <dbReference type="Google" id="ProtNLM"/>
    </source>
</evidence>
<organism evidence="1 2">
    <name type="scientific">Solanum verrucosum</name>
    <dbReference type="NCBI Taxonomy" id="315347"/>
    <lineage>
        <taxon>Eukaryota</taxon>
        <taxon>Viridiplantae</taxon>
        <taxon>Streptophyta</taxon>
        <taxon>Embryophyta</taxon>
        <taxon>Tracheophyta</taxon>
        <taxon>Spermatophyta</taxon>
        <taxon>Magnoliopsida</taxon>
        <taxon>eudicotyledons</taxon>
        <taxon>Gunneridae</taxon>
        <taxon>Pentapetalae</taxon>
        <taxon>asterids</taxon>
        <taxon>lamiids</taxon>
        <taxon>Solanales</taxon>
        <taxon>Solanaceae</taxon>
        <taxon>Solanoideae</taxon>
        <taxon>Solaneae</taxon>
        <taxon>Solanum</taxon>
    </lineage>
</organism>
<dbReference type="Proteomes" id="UP001234989">
    <property type="component" value="Chromosome 1"/>
</dbReference>
<sequence length="119" mass="13462">MQHGKVTIYASGQLKVHEKNYMTRDLELVASLKYVFSQKDLNLHQRRWIELLNDYEMSVLYHPAKVNVVADALSQLSMGSIAHVGDDKKELVCDVHRLARLCICLVDSNEGSVVVHNGL</sequence>
<keyword evidence="2" id="KW-1185">Reference proteome</keyword>
<accession>A0AAF0TCN9</accession>
<dbReference type="AlphaFoldDB" id="A0AAF0TCN9"/>
<dbReference type="SUPFAM" id="SSF56672">
    <property type="entry name" value="DNA/RNA polymerases"/>
    <property type="match status" value="1"/>
</dbReference>
<proteinExistence type="predicted"/>
<protein>
    <recommendedName>
        <fullName evidence="3">CCHC-type integrase</fullName>
    </recommendedName>
</protein>
<gene>
    <name evidence="1" type="ORF">MTR67_001750</name>
</gene>
<dbReference type="EMBL" id="CP133612">
    <property type="protein sequence ID" value="WMV08365.1"/>
    <property type="molecule type" value="Genomic_DNA"/>
</dbReference>
<dbReference type="InterPro" id="IPR043502">
    <property type="entry name" value="DNA/RNA_pol_sf"/>
</dbReference>
<reference evidence="1" key="1">
    <citation type="submission" date="2023-08" db="EMBL/GenBank/DDBJ databases">
        <title>A de novo genome assembly of Solanum verrucosum Schlechtendal, a Mexican diploid species geographically isolated from the other diploid A-genome species in potato relatives.</title>
        <authorList>
            <person name="Hosaka K."/>
        </authorList>
    </citation>
    <scope>NUCLEOTIDE SEQUENCE</scope>
    <source>
        <tissue evidence="1">Young leaves</tissue>
    </source>
</reference>
<evidence type="ECO:0000313" key="1">
    <source>
        <dbReference type="EMBL" id="WMV08365.1"/>
    </source>
</evidence>